<gene>
    <name evidence="1" type="ORF">DMN91_008075</name>
</gene>
<evidence type="ECO:0000313" key="1">
    <source>
        <dbReference type="EMBL" id="RLU19518.1"/>
    </source>
</evidence>
<organism evidence="1">
    <name type="scientific">Ooceraea biroi</name>
    <name type="common">Clonal raider ant</name>
    <name type="synonym">Cerapachys biroi</name>
    <dbReference type="NCBI Taxonomy" id="2015173"/>
    <lineage>
        <taxon>Eukaryota</taxon>
        <taxon>Metazoa</taxon>
        <taxon>Ecdysozoa</taxon>
        <taxon>Arthropoda</taxon>
        <taxon>Hexapoda</taxon>
        <taxon>Insecta</taxon>
        <taxon>Pterygota</taxon>
        <taxon>Neoptera</taxon>
        <taxon>Endopterygota</taxon>
        <taxon>Hymenoptera</taxon>
        <taxon>Apocrita</taxon>
        <taxon>Aculeata</taxon>
        <taxon>Formicoidea</taxon>
        <taxon>Formicidae</taxon>
        <taxon>Dorylinae</taxon>
        <taxon>Ooceraea</taxon>
    </lineage>
</organism>
<reference evidence="1" key="1">
    <citation type="journal article" date="2018" name="Genome Res.">
        <title>The genomic architecture and molecular evolution of ant odorant receptors.</title>
        <authorList>
            <person name="McKenzie S.K."/>
            <person name="Kronauer D.J.C."/>
        </authorList>
    </citation>
    <scope>NUCLEOTIDE SEQUENCE [LARGE SCALE GENOMIC DNA]</scope>
    <source>
        <strain evidence="1">Clonal line C1</strain>
    </source>
</reference>
<name>A0A3L8DI59_OOCBI</name>
<proteinExistence type="predicted"/>
<dbReference type="AlphaFoldDB" id="A0A3L8DI59"/>
<accession>A0A3L8DI59</accession>
<protein>
    <submittedName>
        <fullName evidence="1">Uncharacterized protein</fullName>
    </submittedName>
</protein>
<dbReference type="EMBL" id="QOIP01000008">
    <property type="protein sequence ID" value="RLU19518.1"/>
    <property type="molecule type" value="Genomic_DNA"/>
</dbReference>
<reference evidence="1" key="2">
    <citation type="submission" date="2018-07" db="EMBL/GenBank/DDBJ databases">
        <authorList>
            <person name="Mckenzie S.K."/>
            <person name="Kronauer D.J.C."/>
        </authorList>
    </citation>
    <scope>NUCLEOTIDE SEQUENCE</scope>
    <source>
        <strain evidence="1">Clonal line C1</strain>
    </source>
</reference>
<sequence length="119" mass="13394">MHARQSACRRLRPRLLPITANRERWGTRFRETGITHAVIPLTPQSQVDASQVCICASTKCFQTFRVIGGKFRKDNPVRQLFTALAGDPHVVCEPLAGTEIAQKKDEKCKCTVLIMLTEE</sequence>
<comment type="caution">
    <text evidence="1">The sequence shown here is derived from an EMBL/GenBank/DDBJ whole genome shotgun (WGS) entry which is preliminary data.</text>
</comment>
<dbReference type="Proteomes" id="UP000279307">
    <property type="component" value="Chromosome 8"/>
</dbReference>